<evidence type="ECO:0008006" key="2">
    <source>
        <dbReference type="Google" id="ProtNLM"/>
    </source>
</evidence>
<sequence>MRSIKRIGLIVLLFVTYSQAQIMVISQNKVVFNKMKEYHELSEKFWNPVFDKLVDEGKLDEVGTLGHAWGDEWNVVGYYKAKDIASFEKAWSEGYQEYAKKTPQNVQNKIQAMIIEHKDSIYQLKHSHSRK</sequence>
<proteinExistence type="predicted"/>
<name>A0A381NZW9_9ZZZZ</name>
<evidence type="ECO:0000313" key="1">
    <source>
        <dbReference type="EMBL" id="SUZ59887.1"/>
    </source>
</evidence>
<dbReference type="EMBL" id="UINC01000706">
    <property type="protein sequence ID" value="SUZ59887.1"/>
    <property type="molecule type" value="Genomic_DNA"/>
</dbReference>
<accession>A0A381NZW9</accession>
<reference evidence="1" key="1">
    <citation type="submission" date="2018-05" db="EMBL/GenBank/DDBJ databases">
        <authorList>
            <person name="Lanie J.A."/>
            <person name="Ng W.-L."/>
            <person name="Kazmierczak K.M."/>
            <person name="Andrzejewski T.M."/>
            <person name="Davidsen T.M."/>
            <person name="Wayne K.J."/>
            <person name="Tettelin H."/>
            <person name="Glass J.I."/>
            <person name="Rusch D."/>
            <person name="Podicherti R."/>
            <person name="Tsui H.-C.T."/>
            <person name="Winkler M.E."/>
        </authorList>
    </citation>
    <scope>NUCLEOTIDE SEQUENCE</scope>
</reference>
<dbReference type="AlphaFoldDB" id="A0A381NZW9"/>
<organism evidence="1">
    <name type="scientific">marine metagenome</name>
    <dbReference type="NCBI Taxonomy" id="408172"/>
    <lineage>
        <taxon>unclassified sequences</taxon>
        <taxon>metagenomes</taxon>
        <taxon>ecological metagenomes</taxon>
    </lineage>
</organism>
<gene>
    <name evidence="1" type="ORF">METZ01_LOCUS12741</name>
</gene>
<protein>
    <recommendedName>
        <fullName evidence="2">NIPSNAP domain-containing protein</fullName>
    </recommendedName>
</protein>